<keyword evidence="3" id="KW-1185">Reference proteome</keyword>
<dbReference type="AlphaFoldDB" id="A0A2K8N9I7"/>
<feature type="compositionally biased region" description="Basic and acidic residues" evidence="1">
    <location>
        <begin position="41"/>
        <end position="50"/>
    </location>
</feature>
<organism evidence="2 3">
    <name type="scientific">Kyrpidia spormannii</name>
    <dbReference type="NCBI Taxonomy" id="2055160"/>
    <lineage>
        <taxon>Bacteria</taxon>
        <taxon>Bacillati</taxon>
        <taxon>Bacillota</taxon>
        <taxon>Bacilli</taxon>
        <taxon>Bacillales</taxon>
        <taxon>Alicyclobacillaceae</taxon>
        <taxon>Kyrpidia</taxon>
    </lineage>
</organism>
<evidence type="ECO:0000313" key="3">
    <source>
        <dbReference type="Proteomes" id="UP000231932"/>
    </source>
</evidence>
<dbReference type="KEGG" id="kyr:CVV65_10380"/>
<evidence type="ECO:0000313" key="2">
    <source>
        <dbReference type="EMBL" id="ATY85280.1"/>
    </source>
</evidence>
<dbReference type="Proteomes" id="UP000231932">
    <property type="component" value="Chromosome"/>
</dbReference>
<gene>
    <name evidence="2" type="ORF">CVV65_10380</name>
</gene>
<feature type="region of interest" description="Disordered" evidence="1">
    <location>
        <begin position="1"/>
        <end position="50"/>
    </location>
</feature>
<accession>A0A2K8N9I7</accession>
<name>A0A2K8N9I7_9BACL</name>
<proteinExistence type="predicted"/>
<sequence>MCSQGRRRSKNGDVVEGELVAMSGIPGGGDGRKAQNQKTDGIGEERHSDMEGEMIQWQFMQL</sequence>
<reference evidence="3" key="1">
    <citation type="submission" date="2017-11" db="EMBL/GenBank/DDBJ databases">
        <title>Complete Genome Sequence of Kyrpidia sp. Strain EA-1, a thermophilic, hydrogen-oxidizing Bacterium, isolated from the Azores.</title>
        <authorList>
            <person name="Reiner J.E."/>
            <person name="Lapp C.J."/>
            <person name="Bunk B."/>
            <person name="Gescher J."/>
        </authorList>
    </citation>
    <scope>NUCLEOTIDE SEQUENCE [LARGE SCALE GENOMIC DNA]</scope>
    <source>
        <strain evidence="3">EA-1</strain>
    </source>
</reference>
<evidence type="ECO:0000256" key="1">
    <source>
        <dbReference type="SAM" id="MobiDB-lite"/>
    </source>
</evidence>
<protein>
    <submittedName>
        <fullName evidence="2">Uncharacterized protein</fullName>
    </submittedName>
</protein>
<dbReference type="EMBL" id="CP024955">
    <property type="protein sequence ID" value="ATY85280.1"/>
    <property type="molecule type" value="Genomic_DNA"/>
</dbReference>